<feature type="compositionally biased region" description="Low complexity" evidence="6">
    <location>
        <begin position="292"/>
        <end position="335"/>
    </location>
</feature>
<organism evidence="8 9">
    <name type="scientific">Circinella minor</name>
    <dbReference type="NCBI Taxonomy" id="1195481"/>
    <lineage>
        <taxon>Eukaryota</taxon>
        <taxon>Fungi</taxon>
        <taxon>Fungi incertae sedis</taxon>
        <taxon>Mucoromycota</taxon>
        <taxon>Mucoromycotina</taxon>
        <taxon>Mucoromycetes</taxon>
        <taxon>Mucorales</taxon>
        <taxon>Lichtheimiaceae</taxon>
        <taxon>Circinella</taxon>
    </lineage>
</organism>
<feature type="domain" description="LIM zinc-binding" evidence="7">
    <location>
        <begin position="185"/>
        <end position="245"/>
    </location>
</feature>
<evidence type="ECO:0000256" key="3">
    <source>
        <dbReference type="ARBA" id="ARBA00022833"/>
    </source>
</evidence>
<feature type="region of interest" description="Disordered" evidence="6">
    <location>
        <begin position="47"/>
        <end position="85"/>
    </location>
</feature>
<dbReference type="GO" id="GO:0005634">
    <property type="term" value="C:nucleus"/>
    <property type="evidence" value="ECO:0007669"/>
    <property type="project" value="TreeGrafter"/>
</dbReference>
<dbReference type="Pfam" id="PF00412">
    <property type="entry name" value="LIM"/>
    <property type="match status" value="3"/>
</dbReference>
<dbReference type="Gene3D" id="2.10.110.10">
    <property type="entry name" value="Cysteine Rich Protein"/>
    <property type="match status" value="3"/>
</dbReference>
<keyword evidence="4 5" id="KW-0440">LIM domain</keyword>
<feature type="region of interest" description="Disordered" evidence="6">
    <location>
        <begin position="91"/>
        <end position="110"/>
    </location>
</feature>
<evidence type="ECO:0000256" key="5">
    <source>
        <dbReference type="PROSITE-ProRule" id="PRU00125"/>
    </source>
</evidence>
<evidence type="ECO:0000313" key="8">
    <source>
        <dbReference type="EMBL" id="KAG2220091.1"/>
    </source>
</evidence>
<proteinExistence type="predicted"/>
<dbReference type="PROSITE" id="PS00478">
    <property type="entry name" value="LIM_DOMAIN_1"/>
    <property type="match status" value="1"/>
</dbReference>
<sequence>MFRIATTSSPSMSALRTPKIDRWQSRYPIIKVKNRVFMALDSLLSPSPGLPTSGDDNSSITNNNTTPSSPASSTTSTSSLLSRSRRTTLSSLWDTNKRVAPSPRPPVASTMTTKPIIKTHNKKICPECNKSLSGKTVRLPDSSTRYHWECLKCTFCREPFENTSFYTDNANRIYHPKCSPMTMSKNCLRCSTEINDAYLVIHNRALHPKCFRCTSCQKVLQPSTVYTDAKTAVYCQPCSHKNNNNNEKEVEHSQSTATATRQTKIVPQLHPPPQSYSLPITDSMDRLSLAPSSISGESRTSSQTSSPITSSPGSPTGITNTAIISSCSSPSPANSGGVVKPSSLMSRRGRPLPKFGLRKICAGCTQKIISVHEEKPGPRATRWHKKCLSCSRCSKVLDSAAVVHENATTGGLDPWCTICLVSNIYIYITIPHCLF</sequence>
<dbReference type="Proteomes" id="UP000646827">
    <property type="component" value="Unassembled WGS sequence"/>
</dbReference>
<feature type="compositionally biased region" description="Polar residues" evidence="6">
    <location>
        <begin position="253"/>
        <end position="265"/>
    </location>
</feature>
<dbReference type="SMART" id="SM00132">
    <property type="entry name" value="LIM"/>
    <property type="match status" value="3"/>
</dbReference>
<evidence type="ECO:0000256" key="1">
    <source>
        <dbReference type="ARBA" id="ARBA00022723"/>
    </source>
</evidence>
<keyword evidence="3 5" id="KW-0862">Zinc</keyword>
<keyword evidence="1 5" id="KW-0479">Metal-binding</keyword>
<feature type="domain" description="LIM zinc-binding" evidence="7">
    <location>
        <begin position="359"/>
        <end position="426"/>
    </location>
</feature>
<comment type="caution">
    <text evidence="8">The sequence shown here is derived from an EMBL/GenBank/DDBJ whole genome shotgun (WGS) entry which is preliminary data.</text>
</comment>
<dbReference type="SUPFAM" id="SSF57716">
    <property type="entry name" value="Glucocorticoid receptor-like (DNA-binding domain)"/>
    <property type="match status" value="1"/>
</dbReference>
<dbReference type="PANTHER" id="PTHR24205">
    <property type="entry name" value="FOUR AND A HALF LIM DOMAINS PROTEIN"/>
    <property type="match status" value="1"/>
</dbReference>
<dbReference type="AlphaFoldDB" id="A0A8H7RZP5"/>
<protein>
    <recommendedName>
        <fullName evidence="7">LIM zinc-binding domain-containing protein</fullName>
    </recommendedName>
</protein>
<accession>A0A8H7RZP5</accession>
<evidence type="ECO:0000313" key="9">
    <source>
        <dbReference type="Proteomes" id="UP000646827"/>
    </source>
</evidence>
<dbReference type="InterPro" id="IPR001781">
    <property type="entry name" value="Znf_LIM"/>
</dbReference>
<dbReference type="PANTHER" id="PTHR24205:SF16">
    <property type="entry name" value="GH01042P-RELATED"/>
    <property type="match status" value="1"/>
</dbReference>
<dbReference type="PROSITE" id="PS50023">
    <property type="entry name" value="LIM_DOMAIN_2"/>
    <property type="match status" value="3"/>
</dbReference>
<dbReference type="GO" id="GO:0003712">
    <property type="term" value="F:transcription coregulator activity"/>
    <property type="evidence" value="ECO:0007669"/>
    <property type="project" value="TreeGrafter"/>
</dbReference>
<gene>
    <name evidence="8" type="ORF">INT45_005852</name>
</gene>
<keyword evidence="2" id="KW-0677">Repeat</keyword>
<dbReference type="CDD" id="cd08368">
    <property type="entry name" value="LIM"/>
    <property type="match status" value="2"/>
</dbReference>
<dbReference type="OrthoDB" id="1112565at2759"/>
<reference evidence="8 9" key="1">
    <citation type="submission" date="2020-12" db="EMBL/GenBank/DDBJ databases">
        <title>Metabolic potential, ecology and presence of endohyphal bacteria is reflected in genomic diversity of Mucoromycotina.</title>
        <authorList>
            <person name="Muszewska A."/>
            <person name="Okrasinska A."/>
            <person name="Steczkiewicz K."/>
            <person name="Drgas O."/>
            <person name="Orlowska M."/>
            <person name="Perlinska-Lenart U."/>
            <person name="Aleksandrzak-Piekarczyk T."/>
            <person name="Szatraj K."/>
            <person name="Zielenkiewicz U."/>
            <person name="Pilsyk S."/>
            <person name="Malc E."/>
            <person name="Mieczkowski P."/>
            <person name="Kruszewska J.S."/>
            <person name="Biernat P."/>
            <person name="Pawlowska J."/>
        </authorList>
    </citation>
    <scope>NUCLEOTIDE SEQUENCE [LARGE SCALE GENOMIC DNA]</scope>
    <source>
        <strain evidence="8 9">CBS 142.35</strain>
    </source>
</reference>
<keyword evidence="9" id="KW-1185">Reference proteome</keyword>
<dbReference type="GO" id="GO:0046872">
    <property type="term" value="F:metal ion binding"/>
    <property type="evidence" value="ECO:0007669"/>
    <property type="project" value="UniProtKB-KW"/>
</dbReference>
<evidence type="ECO:0000256" key="4">
    <source>
        <dbReference type="ARBA" id="ARBA00023038"/>
    </source>
</evidence>
<evidence type="ECO:0000259" key="7">
    <source>
        <dbReference type="PROSITE" id="PS50023"/>
    </source>
</evidence>
<evidence type="ECO:0000256" key="2">
    <source>
        <dbReference type="ARBA" id="ARBA00022737"/>
    </source>
</evidence>
<feature type="domain" description="LIM zinc-binding" evidence="7">
    <location>
        <begin position="123"/>
        <end position="184"/>
    </location>
</feature>
<feature type="region of interest" description="Disordered" evidence="6">
    <location>
        <begin position="245"/>
        <end position="351"/>
    </location>
</feature>
<name>A0A8H7RZP5_9FUNG</name>
<evidence type="ECO:0000256" key="6">
    <source>
        <dbReference type="SAM" id="MobiDB-lite"/>
    </source>
</evidence>
<dbReference type="EMBL" id="JAEPRB010000152">
    <property type="protein sequence ID" value="KAG2220091.1"/>
    <property type="molecule type" value="Genomic_DNA"/>
</dbReference>